<dbReference type="InterPro" id="IPR050861">
    <property type="entry name" value="Dihydroxyacetone_Kinase"/>
</dbReference>
<dbReference type="STRING" id="1314674.A0A0D7B3H1"/>
<dbReference type="SUPFAM" id="SSF82549">
    <property type="entry name" value="DAK1/DegV-like"/>
    <property type="match status" value="1"/>
</dbReference>
<comment type="pathway">
    <text evidence="2">Polyol metabolism; glycerol fermentation; glycerone phosphate from glycerol (oxidative route): step 2/2.</text>
</comment>
<dbReference type="PROSITE" id="PS51480">
    <property type="entry name" value="DHAL"/>
    <property type="match status" value="1"/>
</dbReference>
<evidence type="ECO:0000256" key="12">
    <source>
        <dbReference type="PIRSR" id="PIRSR612734-2"/>
    </source>
</evidence>
<comment type="function">
    <text evidence="1">Catalyzes both the phosphorylation of dihydroxyacetone and of glyceraldehyde.</text>
</comment>
<protein>
    <submittedName>
        <fullName evidence="15">Dihydroxyacetone kinase</fullName>
    </submittedName>
</protein>
<evidence type="ECO:0000259" key="14">
    <source>
        <dbReference type="PROSITE" id="PS51481"/>
    </source>
</evidence>
<dbReference type="UniPathway" id="UPA00617">
    <property type="reaction ID" value="UER00669"/>
</dbReference>
<evidence type="ECO:0000256" key="11">
    <source>
        <dbReference type="PIRSR" id="PIRSR612734-1"/>
    </source>
</evidence>
<dbReference type="AlphaFoldDB" id="A0A0D7B3H1"/>
<dbReference type="Pfam" id="PF02733">
    <property type="entry name" value="Dak1"/>
    <property type="match status" value="1"/>
</dbReference>
<dbReference type="NCBIfam" id="TIGR02361">
    <property type="entry name" value="dak_ATP"/>
    <property type="match status" value="1"/>
</dbReference>
<feature type="binding site" evidence="12">
    <location>
        <position position="105"/>
    </location>
    <ligand>
        <name>substrate</name>
    </ligand>
</feature>
<gene>
    <name evidence="15" type="ORF">CYLTODRAFT_432736</name>
</gene>
<reference evidence="15 16" key="1">
    <citation type="journal article" date="2015" name="Fungal Genet. Biol.">
        <title>Evolution of novel wood decay mechanisms in Agaricales revealed by the genome sequences of Fistulina hepatica and Cylindrobasidium torrendii.</title>
        <authorList>
            <person name="Floudas D."/>
            <person name="Held B.W."/>
            <person name="Riley R."/>
            <person name="Nagy L.G."/>
            <person name="Koehler G."/>
            <person name="Ransdell A.S."/>
            <person name="Younus H."/>
            <person name="Chow J."/>
            <person name="Chiniquy J."/>
            <person name="Lipzen A."/>
            <person name="Tritt A."/>
            <person name="Sun H."/>
            <person name="Haridas S."/>
            <person name="LaButti K."/>
            <person name="Ohm R.A."/>
            <person name="Kues U."/>
            <person name="Blanchette R.A."/>
            <person name="Grigoriev I.V."/>
            <person name="Minto R.E."/>
            <person name="Hibbett D.S."/>
        </authorList>
    </citation>
    <scope>NUCLEOTIDE SEQUENCE [LARGE SCALE GENOMIC DNA]</scope>
    <source>
        <strain evidence="15 16">FP15055 ss-10</strain>
    </source>
</reference>
<dbReference type="InterPro" id="IPR036117">
    <property type="entry name" value="DhaL_dom_sf"/>
</dbReference>
<evidence type="ECO:0000259" key="13">
    <source>
        <dbReference type="PROSITE" id="PS51480"/>
    </source>
</evidence>
<evidence type="ECO:0000256" key="7">
    <source>
        <dbReference type="ARBA" id="ARBA00022798"/>
    </source>
</evidence>
<evidence type="ECO:0000256" key="9">
    <source>
        <dbReference type="ARBA" id="ARBA00047974"/>
    </source>
</evidence>
<dbReference type="PROSITE" id="PS51481">
    <property type="entry name" value="DHAK"/>
    <property type="match status" value="1"/>
</dbReference>
<dbReference type="InterPro" id="IPR004007">
    <property type="entry name" value="DhaL_dom"/>
</dbReference>
<dbReference type="Proteomes" id="UP000054007">
    <property type="component" value="Unassembled WGS sequence"/>
</dbReference>
<dbReference type="FunFam" id="3.40.50.10440:FF:000001">
    <property type="entry name" value="Dihydroxyacetone kinase, DhaK subunit"/>
    <property type="match status" value="1"/>
</dbReference>
<evidence type="ECO:0000256" key="4">
    <source>
        <dbReference type="ARBA" id="ARBA00022679"/>
    </source>
</evidence>
<dbReference type="Gene3D" id="1.25.40.340">
    <property type="match status" value="1"/>
</dbReference>
<dbReference type="GO" id="GO:0050354">
    <property type="term" value="F:triokinase activity"/>
    <property type="evidence" value="ECO:0007669"/>
    <property type="project" value="UniProtKB-EC"/>
</dbReference>
<comment type="similarity">
    <text evidence="3">Belongs to the dihydroxyacetone kinase (DAK) family.</text>
</comment>
<evidence type="ECO:0000313" key="15">
    <source>
        <dbReference type="EMBL" id="KIY64086.1"/>
    </source>
</evidence>
<keyword evidence="8" id="KW-0067">ATP-binding</keyword>
<keyword evidence="7" id="KW-0319">Glycerol metabolism</keyword>
<dbReference type="SMART" id="SM01120">
    <property type="entry name" value="Dak2"/>
    <property type="match status" value="1"/>
</dbReference>
<feature type="domain" description="DhaK" evidence="14">
    <location>
        <begin position="10"/>
        <end position="347"/>
    </location>
</feature>
<dbReference type="InterPro" id="IPR012734">
    <property type="entry name" value="DhaK_ATP"/>
</dbReference>
<dbReference type="InterPro" id="IPR004006">
    <property type="entry name" value="DhaK_dom"/>
</dbReference>
<evidence type="ECO:0000256" key="10">
    <source>
        <dbReference type="ARBA" id="ARBA00048898"/>
    </source>
</evidence>
<proteinExistence type="inferred from homology"/>
<organism evidence="15 16">
    <name type="scientific">Cylindrobasidium torrendii FP15055 ss-10</name>
    <dbReference type="NCBI Taxonomy" id="1314674"/>
    <lineage>
        <taxon>Eukaryota</taxon>
        <taxon>Fungi</taxon>
        <taxon>Dikarya</taxon>
        <taxon>Basidiomycota</taxon>
        <taxon>Agaricomycotina</taxon>
        <taxon>Agaricomycetes</taxon>
        <taxon>Agaricomycetidae</taxon>
        <taxon>Agaricales</taxon>
        <taxon>Marasmiineae</taxon>
        <taxon>Physalacriaceae</taxon>
        <taxon>Cylindrobasidium</taxon>
    </lineage>
</organism>
<feature type="active site" description="Tele-hemiaminal-histidine intermediate" evidence="11">
    <location>
        <position position="217"/>
    </location>
</feature>
<dbReference type="GO" id="GO:0004371">
    <property type="term" value="F:glycerone kinase activity"/>
    <property type="evidence" value="ECO:0007669"/>
    <property type="project" value="UniProtKB-EC"/>
</dbReference>
<evidence type="ECO:0000256" key="2">
    <source>
        <dbReference type="ARBA" id="ARBA00004778"/>
    </source>
</evidence>
<dbReference type="GO" id="GO:0005829">
    <property type="term" value="C:cytosol"/>
    <property type="evidence" value="ECO:0007669"/>
    <property type="project" value="TreeGrafter"/>
</dbReference>
<feature type="domain" description="DhaL" evidence="13">
    <location>
        <begin position="384"/>
        <end position="582"/>
    </location>
</feature>
<dbReference type="GO" id="GO:0005524">
    <property type="term" value="F:ATP binding"/>
    <property type="evidence" value="ECO:0007669"/>
    <property type="project" value="UniProtKB-KW"/>
</dbReference>
<dbReference type="GO" id="GO:0019588">
    <property type="term" value="P:anaerobic glycerol catabolic process"/>
    <property type="evidence" value="ECO:0007669"/>
    <property type="project" value="UniProtKB-UniPathway"/>
</dbReference>
<dbReference type="FunFam" id="3.30.1180.20:FF:000001">
    <property type="entry name" value="Dihydroxyacetone kinase 1"/>
    <property type="match status" value="1"/>
</dbReference>
<keyword evidence="4" id="KW-0808">Transferase</keyword>
<comment type="catalytic activity">
    <reaction evidence="9">
        <text>D-glyceraldehyde + ATP = D-glyceraldehyde 3-phosphate + ADP + H(+)</text>
        <dbReference type="Rhea" id="RHEA:13941"/>
        <dbReference type="ChEBI" id="CHEBI:15378"/>
        <dbReference type="ChEBI" id="CHEBI:17378"/>
        <dbReference type="ChEBI" id="CHEBI:30616"/>
        <dbReference type="ChEBI" id="CHEBI:59776"/>
        <dbReference type="ChEBI" id="CHEBI:456216"/>
        <dbReference type="EC" id="2.7.1.28"/>
    </reaction>
</comment>
<dbReference type="OrthoDB" id="1724672at2759"/>
<evidence type="ECO:0000256" key="5">
    <source>
        <dbReference type="ARBA" id="ARBA00022741"/>
    </source>
</evidence>
<name>A0A0D7B3H1_9AGAR</name>
<sequence length="582" mass="60874">MSLQKHLINDPADLVVESLKGLCTLNHQLSLDVENKIVYQANQDTSKVAVICGGGSGHEPAHGSFVGEGLLTAAVCGNVFASPNTKQVRHGIDLVNNDAGNYTGDVLNFGLAKEQYAAELHKTPIKFLVVGDDVAVGKTQGGIVGRRGMAGVVLTYKVAGAAAAKGASLDEVYNVAEWVAGRIGTIGVGLEHCHVPGTATSEAHLGLDEVEVGLGIHNESGNKRLKPVPKLNELVPQLIDLITSNTDKERGYVPFKNDGSDEVVVFINNLGGFSELELGAFVGSVTVDLSTRKIKVVRAIAGTFITSLNMPGVSVSLLLLPKSGESGAPKTEDLLSYIDAKANAPGWKWTSPQIPNDISKFTVKAETKPSPTAASSGVKVADPKAFIENITRACDAVVAAEPEITRMDTIAGDGDCGLTLKGGADSVKAAVKAGEITGEDIIADMVVVAKIAAKDMGGTSGALYSIFFSGLAQALKANASAGSISDDVWKKSLGDALDKLYTYTRARPPSRTLIDPLAGFIKELGQGWPAAVQNATKAAEYTKEVDAKAGRSAYVDSSLLQQEKVPDPGAWGVMTILQALFK</sequence>
<feature type="binding site" evidence="12">
    <location>
        <begin position="55"/>
        <end position="58"/>
    </location>
    <ligand>
        <name>substrate</name>
    </ligand>
</feature>
<accession>A0A0D7B3H1</accession>
<dbReference type="EMBL" id="KN880655">
    <property type="protein sequence ID" value="KIY64086.1"/>
    <property type="molecule type" value="Genomic_DNA"/>
</dbReference>
<evidence type="ECO:0000313" key="16">
    <source>
        <dbReference type="Proteomes" id="UP000054007"/>
    </source>
</evidence>
<dbReference type="PANTHER" id="PTHR28629:SF14">
    <property type="entry name" value="DIHYDROXYACETONE KINASE 1"/>
    <property type="match status" value="1"/>
</dbReference>
<keyword evidence="16" id="KW-1185">Reference proteome</keyword>
<dbReference type="Gene3D" id="3.30.1180.20">
    <property type="entry name" value="Dihydroxyacetone kinase, domain 2"/>
    <property type="match status" value="1"/>
</dbReference>
<dbReference type="SUPFAM" id="SSF101473">
    <property type="entry name" value="DhaL-like"/>
    <property type="match status" value="1"/>
</dbReference>
<dbReference type="PANTHER" id="PTHR28629">
    <property type="entry name" value="TRIOKINASE/FMN CYCLASE"/>
    <property type="match status" value="1"/>
</dbReference>
<keyword evidence="5" id="KW-0547">Nucleotide-binding</keyword>
<keyword evidence="6 15" id="KW-0418">Kinase</keyword>
<dbReference type="Gene3D" id="3.40.50.10440">
    <property type="entry name" value="Dihydroxyacetone kinase, domain 1"/>
    <property type="match status" value="1"/>
</dbReference>
<dbReference type="Pfam" id="PF02734">
    <property type="entry name" value="Dak2"/>
    <property type="match status" value="1"/>
</dbReference>
<evidence type="ECO:0000256" key="3">
    <source>
        <dbReference type="ARBA" id="ARBA00008757"/>
    </source>
</evidence>
<evidence type="ECO:0000256" key="8">
    <source>
        <dbReference type="ARBA" id="ARBA00022840"/>
    </source>
</evidence>
<evidence type="ECO:0000256" key="6">
    <source>
        <dbReference type="ARBA" id="ARBA00022777"/>
    </source>
</evidence>
<dbReference type="FunFam" id="1.25.40.340:FF:000001">
    <property type="entry name" value="Dihydroxyacetone kinase 1"/>
    <property type="match status" value="1"/>
</dbReference>
<evidence type="ECO:0000256" key="1">
    <source>
        <dbReference type="ARBA" id="ARBA00003264"/>
    </source>
</evidence>
<comment type="catalytic activity">
    <reaction evidence="10">
        <text>dihydroxyacetone + ATP = dihydroxyacetone phosphate + ADP + H(+)</text>
        <dbReference type="Rhea" id="RHEA:15773"/>
        <dbReference type="ChEBI" id="CHEBI:15378"/>
        <dbReference type="ChEBI" id="CHEBI:16016"/>
        <dbReference type="ChEBI" id="CHEBI:30616"/>
        <dbReference type="ChEBI" id="CHEBI:57642"/>
        <dbReference type="ChEBI" id="CHEBI:456216"/>
        <dbReference type="EC" id="2.7.1.29"/>
    </reaction>
</comment>